<feature type="transmembrane region" description="Helical" evidence="1">
    <location>
        <begin position="73"/>
        <end position="92"/>
    </location>
</feature>
<keyword evidence="1" id="KW-0812">Transmembrane</keyword>
<comment type="caution">
    <text evidence="2">The sequence shown here is derived from an EMBL/GenBank/DDBJ whole genome shotgun (WGS) entry which is preliminary data.</text>
</comment>
<dbReference type="EMBL" id="JAGGKQ010000022">
    <property type="protein sequence ID" value="MBP1923460.1"/>
    <property type="molecule type" value="Genomic_DNA"/>
</dbReference>
<evidence type="ECO:0000313" key="3">
    <source>
        <dbReference type="Proteomes" id="UP000823588"/>
    </source>
</evidence>
<dbReference type="RefSeq" id="WP_209486369.1">
    <property type="nucleotide sequence ID" value="NZ_JAGGKQ010000022.1"/>
</dbReference>
<keyword evidence="3" id="KW-1185">Reference proteome</keyword>
<organism evidence="2 3">
    <name type="scientific">Halorubrum alkaliphilum</name>
    <dbReference type="NCBI Taxonomy" id="261290"/>
    <lineage>
        <taxon>Archaea</taxon>
        <taxon>Methanobacteriati</taxon>
        <taxon>Methanobacteriota</taxon>
        <taxon>Stenosarchaea group</taxon>
        <taxon>Halobacteria</taxon>
        <taxon>Halobacteriales</taxon>
        <taxon>Haloferacaceae</taxon>
        <taxon>Halorubrum</taxon>
    </lineage>
</organism>
<keyword evidence="1" id="KW-1133">Transmembrane helix</keyword>
<feature type="transmembrane region" description="Helical" evidence="1">
    <location>
        <begin position="50"/>
        <end position="67"/>
    </location>
</feature>
<reference evidence="2" key="1">
    <citation type="submission" date="2021-03" db="EMBL/GenBank/DDBJ databases">
        <title>Genomic Encyclopedia of Type Strains, Phase IV (KMG-IV): sequencing the most valuable type-strain genomes for metagenomic binning, comparative biology and taxonomic classification.</title>
        <authorList>
            <person name="Goeker M."/>
        </authorList>
    </citation>
    <scope>NUCLEOTIDE SEQUENCE</scope>
    <source>
        <strain evidence="2">DSM 23564</strain>
    </source>
</reference>
<proteinExistence type="predicted"/>
<feature type="transmembrane region" description="Helical" evidence="1">
    <location>
        <begin position="170"/>
        <end position="193"/>
    </location>
</feature>
<evidence type="ECO:0000256" key="1">
    <source>
        <dbReference type="SAM" id="Phobius"/>
    </source>
</evidence>
<dbReference type="AlphaFoldDB" id="A0A8T4GIN4"/>
<evidence type="ECO:0000313" key="2">
    <source>
        <dbReference type="EMBL" id="MBP1923460.1"/>
    </source>
</evidence>
<accession>A0A8T4GIN4</accession>
<dbReference type="Proteomes" id="UP000823588">
    <property type="component" value="Unassembled WGS sequence"/>
</dbReference>
<feature type="transmembrane region" description="Helical" evidence="1">
    <location>
        <begin position="142"/>
        <end position="164"/>
    </location>
</feature>
<keyword evidence="1" id="KW-0472">Membrane</keyword>
<dbReference type="OrthoDB" id="264986at2157"/>
<gene>
    <name evidence="2" type="ORF">J2751_002502</name>
</gene>
<name>A0A8T4GIN4_9EURY</name>
<protein>
    <submittedName>
        <fullName evidence="2">Uncharacterized protein</fullName>
    </submittedName>
</protein>
<sequence length="201" mass="22078">MTSDSAESDVRPEWPSQREQIVYREGVRVLKAQKEDIDDLDDKALRTVRITAILLVAGVTAIEIGEIDPNSNVLFISILPFLFSSVFGIIVYNESDELIGPKASYLTKIANDDIEHGWRSDFLHQLPGWISKNQRVVELNGYLLGICQVFFAIGVGTGILALAGLNTGHIIGLLSLISVFTVVILFFFGTAVADESKPNVD</sequence>